<sequence length="192" mass="21847">MEDSSSAVGIHCRDGNVLIRTAKPSDAYTISNYFQENKTFLAPWEPKRDSAFYRADTWAAKLVKLEELHRLGLAYYCLIFDTDSKEMKGTVSLSNLVRFPLHSCNLGYSLAENAQGHGYMRKALAMVIPYMFNVQNIHRIAASYMPHNERSAAVLNAMGFQKEGYASDYLLINDQWEDHIQTALINPNWRAS</sequence>
<keyword evidence="1 5" id="KW-0808">Transferase</keyword>
<comment type="caution">
    <text evidence="5">The sequence shown here is derived from an EMBL/GenBank/DDBJ whole genome shotgun (WGS) entry which is preliminary data.</text>
</comment>
<dbReference type="InterPro" id="IPR016181">
    <property type="entry name" value="Acyl_CoA_acyltransferase"/>
</dbReference>
<evidence type="ECO:0000256" key="2">
    <source>
        <dbReference type="ARBA" id="ARBA00023315"/>
    </source>
</evidence>
<keyword evidence="2 5" id="KW-0012">Acyltransferase</keyword>
<dbReference type="RefSeq" id="WP_265673530.1">
    <property type="nucleotide sequence ID" value="NZ_JAKRRY010000002.1"/>
</dbReference>
<dbReference type="InterPro" id="IPR051531">
    <property type="entry name" value="N-acetyltransferase"/>
</dbReference>
<reference evidence="5" key="1">
    <citation type="submission" date="2022-02" db="EMBL/GenBank/DDBJ databases">
        <title>Vibrio sp. nov, a new bacterium isolated from seawater.</title>
        <authorList>
            <person name="Yuan Y."/>
        </authorList>
    </citation>
    <scope>NUCLEOTIDE SEQUENCE</scope>
    <source>
        <strain evidence="5">ZSDZ65</strain>
    </source>
</reference>
<dbReference type="PANTHER" id="PTHR43792">
    <property type="entry name" value="GNAT FAMILY, PUTATIVE (AFU_ORTHOLOGUE AFUA_3G00765)-RELATED-RELATED"/>
    <property type="match status" value="1"/>
</dbReference>
<keyword evidence="5" id="KW-0687">Ribonucleoprotein</keyword>
<evidence type="ECO:0000313" key="5">
    <source>
        <dbReference type="EMBL" id="MCW8345086.1"/>
    </source>
</evidence>
<dbReference type="Proteomes" id="UP001155587">
    <property type="component" value="Unassembled WGS sequence"/>
</dbReference>
<name>A0A9X3CKP2_9VIBR</name>
<accession>A0A9X3CKP2</accession>
<dbReference type="GO" id="GO:0008999">
    <property type="term" value="F:protein-N-terminal-alanine acetyltransferase activity"/>
    <property type="evidence" value="ECO:0007669"/>
    <property type="project" value="UniProtKB-EC"/>
</dbReference>
<dbReference type="InterPro" id="IPR000182">
    <property type="entry name" value="GNAT_dom"/>
</dbReference>
<dbReference type="PANTHER" id="PTHR43792:SF8">
    <property type="entry name" value="[RIBOSOMAL PROTEIN US5]-ALANINE N-ACETYLTRANSFERASE"/>
    <property type="match status" value="1"/>
</dbReference>
<evidence type="ECO:0000256" key="3">
    <source>
        <dbReference type="ARBA" id="ARBA00038502"/>
    </source>
</evidence>
<evidence type="ECO:0000259" key="4">
    <source>
        <dbReference type="PROSITE" id="PS51186"/>
    </source>
</evidence>
<keyword evidence="5" id="KW-0689">Ribosomal protein</keyword>
<dbReference type="EC" id="2.3.1.267" evidence="5"/>
<dbReference type="EMBL" id="JAKRRY010000002">
    <property type="protein sequence ID" value="MCW8345086.1"/>
    <property type="molecule type" value="Genomic_DNA"/>
</dbReference>
<keyword evidence="6" id="KW-1185">Reference proteome</keyword>
<proteinExistence type="inferred from homology"/>
<dbReference type="GO" id="GO:0005737">
    <property type="term" value="C:cytoplasm"/>
    <property type="evidence" value="ECO:0007669"/>
    <property type="project" value="TreeGrafter"/>
</dbReference>
<organism evidence="5 6">
    <name type="scientific">Vibrio qingdaonensis</name>
    <dbReference type="NCBI Taxonomy" id="2829491"/>
    <lineage>
        <taxon>Bacteria</taxon>
        <taxon>Pseudomonadati</taxon>
        <taxon>Pseudomonadota</taxon>
        <taxon>Gammaproteobacteria</taxon>
        <taxon>Vibrionales</taxon>
        <taxon>Vibrionaceae</taxon>
        <taxon>Vibrio</taxon>
    </lineage>
</organism>
<dbReference type="Pfam" id="PF13302">
    <property type="entry name" value="Acetyltransf_3"/>
    <property type="match status" value="1"/>
</dbReference>
<gene>
    <name evidence="5" type="primary">rimJ</name>
    <name evidence="5" type="ORF">MD535_03465</name>
</gene>
<dbReference type="SUPFAM" id="SSF55729">
    <property type="entry name" value="Acyl-CoA N-acyltransferases (Nat)"/>
    <property type="match status" value="1"/>
</dbReference>
<dbReference type="PROSITE" id="PS51186">
    <property type="entry name" value="GNAT"/>
    <property type="match status" value="1"/>
</dbReference>
<evidence type="ECO:0000256" key="1">
    <source>
        <dbReference type="ARBA" id="ARBA00022679"/>
    </source>
</evidence>
<dbReference type="Gene3D" id="3.40.630.30">
    <property type="match status" value="1"/>
</dbReference>
<comment type="similarity">
    <text evidence="3">Belongs to the acetyltransferase family. RimJ subfamily.</text>
</comment>
<protein>
    <submittedName>
        <fullName evidence="5">Ribosomal protein S5-alanine N-acetyltransferase</fullName>
        <ecNumber evidence="5">2.3.1.267</ecNumber>
    </submittedName>
</protein>
<dbReference type="NCBIfam" id="NF008072">
    <property type="entry name" value="PRK10809.1"/>
    <property type="match status" value="1"/>
</dbReference>
<feature type="domain" description="N-acetyltransferase" evidence="4">
    <location>
        <begin position="17"/>
        <end position="181"/>
    </location>
</feature>
<evidence type="ECO:0000313" key="6">
    <source>
        <dbReference type="Proteomes" id="UP001155587"/>
    </source>
</evidence>
<dbReference type="AlphaFoldDB" id="A0A9X3CKP2"/>
<dbReference type="GO" id="GO:0005840">
    <property type="term" value="C:ribosome"/>
    <property type="evidence" value="ECO:0007669"/>
    <property type="project" value="UniProtKB-KW"/>
</dbReference>